<feature type="transmembrane region" description="Helical" evidence="2">
    <location>
        <begin position="261"/>
        <end position="281"/>
    </location>
</feature>
<evidence type="ECO:0000256" key="1">
    <source>
        <dbReference type="ARBA" id="ARBA00022801"/>
    </source>
</evidence>
<dbReference type="Pfam" id="PF07695">
    <property type="entry name" value="7TMR-DISM_7TM"/>
    <property type="match status" value="1"/>
</dbReference>
<feature type="transmembrane region" description="Helical" evidence="2">
    <location>
        <begin position="226"/>
        <end position="249"/>
    </location>
</feature>
<accession>A0A846MU27</accession>
<gene>
    <name evidence="4" type="ORF">FHS56_002343</name>
</gene>
<keyword evidence="2" id="KW-0812">Transmembrane</keyword>
<dbReference type="AlphaFoldDB" id="A0A846MU27"/>
<evidence type="ECO:0000256" key="2">
    <source>
        <dbReference type="SAM" id="Phobius"/>
    </source>
</evidence>
<comment type="caution">
    <text evidence="4">The sequence shown here is derived from an EMBL/GenBank/DDBJ whole genome shotgun (WGS) entry which is preliminary data.</text>
</comment>
<dbReference type="SMART" id="SM00331">
    <property type="entry name" value="PP2C_SIG"/>
    <property type="match status" value="1"/>
</dbReference>
<evidence type="ECO:0000313" key="4">
    <source>
        <dbReference type="EMBL" id="NIK74810.1"/>
    </source>
</evidence>
<dbReference type="Gene3D" id="3.60.40.10">
    <property type="entry name" value="PPM-type phosphatase domain"/>
    <property type="match status" value="1"/>
</dbReference>
<feature type="transmembrane region" description="Helical" evidence="2">
    <location>
        <begin position="287"/>
        <end position="306"/>
    </location>
</feature>
<organism evidence="4 5">
    <name type="scientific">Thermonema lapsum</name>
    <dbReference type="NCBI Taxonomy" id="28195"/>
    <lineage>
        <taxon>Bacteria</taxon>
        <taxon>Pseudomonadati</taxon>
        <taxon>Bacteroidota</taxon>
        <taxon>Cytophagia</taxon>
        <taxon>Cytophagales</taxon>
        <taxon>Thermonemataceae</taxon>
        <taxon>Thermonema</taxon>
    </lineage>
</organism>
<keyword evidence="1" id="KW-0378">Hydrolase</keyword>
<keyword evidence="2" id="KW-0472">Membrane</keyword>
<keyword evidence="2" id="KW-1133">Transmembrane helix</keyword>
<dbReference type="Proteomes" id="UP000537126">
    <property type="component" value="Unassembled WGS sequence"/>
</dbReference>
<keyword evidence="5" id="KW-1185">Reference proteome</keyword>
<name>A0A846MU27_9BACT</name>
<reference evidence="4 5" key="1">
    <citation type="submission" date="2020-03" db="EMBL/GenBank/DDBJ databases">
        <title>Genomic Encyclopedia of Type Strains, Phase IV (KMG-IV): sequencing the most valuable type-strain genomes for metagenomic binning, comparative biology and taxonomic classification.</title>
        <authorList>
            <person name="Goeker M."/>
        </authorList>
    </citation>
    <scope>NUCLEOTIDE SEQUENCE [LARGE SCALE GENOMIC DNA]</scope>
    <source>
        <strain evidence="4 5">DSM 5718</strain>
    </source>
</reference>
<dbReference type="RefSeq" id="WP_166920939.1">
    <property type="nucleotide sequence ID" value="NZ_JAASRN010000007.1"/>
</dbReference>
<sequence length="655" mass="75459">MLVKDSLQIQNLEGPWAFFWQQYLLPAQAARQKADTLMFLPADWSNYGYSVFGYGTYYTQVLLPACEESWMLEIPNISSAYRLIVNGDTLAQGGIPSSQRETEVADYRRRWVEIPKSLGDTLQIVIQISNFHYNRSGIYLPLMIGSRPLMQKKFKHARNWEIFSMGALFFMFFYHLMLYFFMPTYQKKAVLCLALACLLFLIRLPVVNSGTQLVFDLMPSASFALLLRVEVLTVLLGASLIVLFIHSLFPEETRWKVERVILLLSALMSLTVLLTPAYIYGYLLPPIYLMLAFSYTYAIILTYKAWHKKRSGASWIMLGYVLIALLMSLEILFFLGVLPLPYGNTTSLGMFLFLLTQSIALAQIFSDAFNKVERLSSTLESSVQERTIELQMQKEYMAQLNQSLMDSLQYAKRIQTAVLPDETELKRLFQDGFVLYLPKAVVSGDFYWLYEEDHTVWVAVGDCTGHGVPGAFMALLAKNALDSVIIQQRTDTPKEVLERLDVYLRAQLGQSNVRRIQRQNYDGMVLALCKIDKKQNQLVFAGAERPLWLIRNKQLQCWETGRELIAGYTQQHKHFEEISIALHPGDKLYMFSDGFVDQFNESTRKKFSKQRFEALLIDISDHSMQEQKDILFATFERWRGKSPQIDDVIVMGIKY</sequence>
<dbReference type="Pfam" id="PF07228">
    <property type="entry name" value="SpoIIE"/>
    <property type="match status" value="1"/>
</dbReference>
<feature type="transmembrane region" description="Helical" evidence="2">
    <location>
        <begin position="162"/>
        <end position="182"/>
    </location>
</feature>
<dbReference type="PANTHER" id="PTHR43156">
    <property type="entry name" value="STAGE II SPORULATION PROTEIN E-RELATED"/>
    <property type="match status" value="1"/>
</dbReference>
<dbReference type="InterPro" id="IPR001932">
    <property type="entry name" value="PPM-type_phosphatase-like_dom"/>
</dbReference>
<dbReference type="InterPro" id="IPR011623">
    <property type="entry name" value="7TMR_DISM_rcpt_extracell_dom1"/>
</dbReference>
<feature type="domain" description="PPM-type phosphatase" evidence="3">
    <location>
        <begin position="429"/>
        <end position="655"/>
    </location>
</feature>
<dbReference type="InterPro" id="IPR052016">
    <property type="entry name" value="Bact_Sigma-Reg"/>
</dbReference>
<feature type="transmembrane region" description="Helical" evidence="2">
    <location>
        <begin position="189"/>
        <end position="206"/>
    </location>
</feature>
<dbReference type="GO" id="GO:0016791">
    <property type="term" value="F:phosphatase activity"/>
    <property type="evidence" value="ECO:0007669"/>
    <property type="project" value="TreeGrafter"/>
</dbReference>
<dbReference type="PANTHER" id="PTHR43156:SF9">
    <property type="entry name" value="HAMP DOMAIN-CONTAINING PROTEIN"/>
    <property type="match status" value="1"/>
</dbReference>
<feature type="transmembrane region" description="Helical" evidence="2">
    <location>
        <begin position="318"/>
        <end position="342"/>
    </location>
</feature>
<feature type="transmembrane region" description="Helical" evidence="2">
    <location>
        <begin position="348"/>
        <end position="366"/>
    </location>
</feature>
<dbReference type="EMBL" id="JAASRN010000007">
    <property type="protein sequence ID" value="NIK74810.1"/>
    <property type="molecule type" value="Genomic_DNA"/>
</dbReference>
<dbReference type="InterPro" id="IPR036457">
    <property type="entry name" value="PPM-type-like_dom_sf"/>
</dbReference>
<evidence type="ECO:0000259" key="3">
    <source>
        <dbReference type="SMART" id="SM00331"/>
    </source>
</evidence>
<proteinExistence type="predicted"/>
<protein>
    <submittedName>
        <fullName evidence="4">Serine phosphatase RsbU (Regulator of sigma subunit)</fullName>
    </submittedName>
</protein>
<evidence type="ECO:0000313" key="5">
    <source>
        <dbReference type="Proteomes" id="UP000537126"/>
    </source>
</evidence>